<reference evidence="1 2" key="1">
    <citation type="submission" date="2019-01" db="EMBL/GenBank/DDBJ databases">
        <title>Draft genome sequences of three monokaryotic isolates of the white-rot basidiomycete fungus Dichomitus squalens.</title>
        <authorList>
            <consortium name="DOE Joint Genome Institute"/>
            <person name="Lopez S.C."/>
            <person name="Andreopoulos B."/>
            <person name="Pangilinan J."/>
            <person name="Lipzen A."/>
            <person name="Riley R."/>
            <person name="Ahrendt S."/>
            <person name="Ng V."/>
            <person name="Barry K."/>
            <person name="Daum C."/>
            <person name="Grigoriev I.V."/>
            <person name="Hilden K.S."/>
            <person name="Makela M.R."/>
            <person name="de Vries R.P."/>
        </authorList>
    </citation>
    <scope>NUCLEOTIDE SEQUENCE [LARGE SCALE GENOMIC DNA]</scope>
    <source>
        <strain evidence="1 2">CBS 464.89</strain>
    </source>
</reference>
<dbReference type="EMBL" id="ML145097">
    <property type="protein sequence ID" value="TBU61727.1"/>
    <property type="molecule type" value="Genomic_DNA"/>
</dbReference>
<evidence type="ECO:0000313" key="1">
    <source>
        <dbReference type="EMBL" id="TBU61727.1"/>
    </source>
</evidence>
<proteinExistence type="predicted"/>
<dbReference type="Proteomes" id="UP000292082">
    <property type="component" value="Unassembled WGS sequence"/>
</dbReference>
<dbReference type="AlphaFoldDB" id="A0A4Q9Q381"/>
<sequence length="152" mass="16801">MSGPHRGHAGRGLIDTADSVHAAVRGAHNECTCQEPLTLLKSPQLARRNGQLRVMYFTTALCPESFFTYPRSDMQQDQTHDVARSRCTHDSSHKRSHKHFIVRGGAELPGSNLPYFRQTRRAGDDLRTSISSFTPLGCKIPSGGIRNSLRSG</sequence>
<keyword evidence="2" id="KW-1185">Reference proteome</keyword>
<protein>
    <submittedName>
        <fullName evidence="1">Uncharacterized protein</fullName>
    </submittedName>
</protein>
<evidence type="ECO:0000313" key="2">
    <source>
        <dbReference type="Proteomes" id="UP000292082"/>
    </source>
</evidence>
<gene>
    <name evidence="1" type="ORF">BD310DRAFT_178464</name>
</gene>
<organism evidence="1 2">
    <name type="scientific">Dichomitus squalens</name>
    <dbReference type="NCBI Taxonomy" id="114155"/>
    <lineage>
        <taxon>Eukaryota</taxon>
        <taxon>Fungi</taxon>
        <taxon>Dikarya</taxon>
        <taxon>Basidiomycota</taxon>
        <taxon>Agaricomycotina</taxon>
        <taxon>Agaricomycetes</taxon>
        <taxon>Polyporales</taxon>
        <taxon>Polyporaceae</taxon>
        <taxon>Dichomitus</taxon>
    </lineage>
</organism>
<accession>A0A4Q9Q381</accession>
<name>A0A4Q9Q381_9APHY</name>